<feature type="DNA-binding region" description="OmpR/PhoB-type" evidence="2">
    <location>
        <begin position="91"/>
        <end position="190"/>
    </location>
</feature>
<keyword evidence="1 2" id="KW-0238">DNA-binding</keyword>
<evidence type="ECO:0000256" key="1">
    <source>
        <dbReference type="ARBA" id="ARBA00023125"/>
    </source>
</evidence>
<evidence type="ECO:0000256" key="3">
    <source>
        <dbReference type="SAM" id="MobiDB-lite"/>
    </source>
</evidence>
<dbReference type="GO" id="GO:0003677">
    <property type="term" value="F:DNA binding"/>
    <property type="evidence" value="ECO:0007669"/>
    <property type="project" value="UniProtKB-UniRule"/>
</dbReference>
<evidence type="ECO:0000259" key="4">
    <source>
        <dbReference type="PROSITE" id="PS51755"/>
    </source>
</evidence>
<proteinExistence type="predicted"/>
<organism evidence="5">
    <name type="scientific">Streptomyces sp. NBC_00060</name>
    <dbReference type="NCBI Taxonomy" id="2975636"/>
    <lineage>
        <taxon>Bacteria</taxon>
        <taxon>Bacillati</taxon>
        <taxon>Actinomycetota</taxon>
        <taxon>Actinomycetes</taxon>
        <taxon>Kitasatosporales</taxon>
        <taxon>Streptomycetaceae</taxon>
        <taxon>Streptomyces</taxon>
    </lineage>
</organism>
<reference evidence="5" key="1">
    <citation type="submission" date="2022-10" db="EMBL/GenBank/DDBJ databases">
        <title>The complete genomes of actinobacterial strains from the NBC collection.</title>
        <authorList>
            <person name="Joergensen T.S."/>
            <person name="Alvarez Arevalo M."/>
            <person name="Sterndorff E.B."/>
            <person name="Faurdal D."/>
            <person name="Vuksanovic O."/>
            <person name="Mourched A.-S."/>
            <person name="Charusanti P."/>
            <person name="Shaw S."/>
            <person name="Blin K."/>
            <person name="Weber T."/>
        </authorList>
    </citation>
    <scope>NUCLEOTIDE SEQUENCE</scope>
    <source>
        <strain evidence="5">NBC_00060</strain>
    </source>
</reference>
<sequence length="208" mass="22991">MTLPLTLPSPPRPHRLPPYGRPAPGAPSHTSLGPVRILRWPEQAHQLDQCRAQGVPRLLLVAPTAPPPHCVDQLEDWIRTPADPQDVHARQAALQVRAAPRDPVLDQHGILHFADQAVPLGQGEADLVAVLLSSYRGTVGREDLTRRMWPAGEMPRRNALDVRVLRLRRRLAPLGLVIKTVWGKGYMLDTQPDAQAANRCAPGGEWTR</sequence>
<dbReference type="GO" id="GO:0000160">
    <property type="term" value="P:phosphorelay signal transduction system"/>
    <property type="evidence" value="ECO:0007669"/>
    <property type="project" value="InterPro"/>
</dbReference>
<feature type="region of interest" description="Disordered" evidence="3">
    <location>
        <begin position="1"/>
        <end position="32"/>
    </location>
</feature>
<gene>
    <name evidence="5" type="ORF">OHV25_03655</name>
</gene>
<evidence type="ECO:0000256" key="2">
    <source>
        <dbReference type="PROSITE-ProRule" id="PRU01091"/>
    </source>
</evidence>
<protein>
    <submittedName>
        <fullName evidence="5">Helix-turn-helix domain-containing protein</fullName>
    </submittedName>
</protein>
<dbReference type="InterPro" id="IPR036388">
    <property type="entry name" value="WH-like_DNA-bd_sf"/>
</dbReference>
<dbReference type="AlphaFoldDB" id="A0AAU2GVS7"/>
<dbReference type="SMART" id="SM00862">
    <property type="entry name" value="Trans_reg_C"/>
    <property type="match status" value="1"/>
</dbReference>
<dbReference type="GO" id="GO:0006355">
    <property type="term" value="P:regulation of DNA-templated transcription"/>
    <property type="evidence" value="ECO:0007669"/>
    <property type="project" value="InterPro"/>
</dbReference>
<dbReference type="Pfam" id="PF00486">
    <property type="entry name" value="Trans_reg_C"/>
    <property type="match status" value="1"/>
</dbReference>
<dbReference type="Gene3D" id="1.10.10.10">
    <property type="entry name" value="Winged helix-like DNA-binding domain superfamily/Winged helix DNA-binding domain"/>
    <property type="match status" value="1"/>
</dbReference>
<dbReference type="PROSITE" id="PS51755">
    <property type="entry name" value="OMPR_PHOB"/>
    <property type="match status" value="1"/>
</dbReference>
<accession>A0AAU2GVS7</accession>
<dbReference type="EMBL" id="CP108253">
    <property type="protein sequence ID" value="WTU38722.1"/>
    <property type="molecule type" value="Genomic_DNA"/>
</dbReference>
<dbReference type="InterPro" id="IPR001867">
    <property type="entry name" value="OmpR/PhoB-type_DNA-bd"/>
</dbReference>
<name>A0AAU2GVS7_9ACTN</name>
<evidence type="ECO:0000313" key="5">
    <source>
        <dbReference type="EMBL" id="WTU38722.1"/>
    </source>
</evidence>
<feature type="domain" description="OmpR/PhoB-type" evidence="4">
    <location>
        <begin position="91"/>
        <end position="190"/>
    </location>
</feature>
<dbReference type="SUPFAM" id="SSF46894">
    <property type="entry name" value="C-terminal effector domain of the bipartite response regulators"/>
    <property type="match status" value="1"/>
</dbReference>
<dbReference type="InterPro" id="IPR016032">
    <property type="entry name" value="Sig_transdc_resp-reg_C-effctor"/>
</dbReference>